<sequence>MKVAMNGCALPIELLKTIITYLPDEDIYSCSGTCRLWYHVANWVLKSRNSSPVYRWPESLPHKCSSLTAIGLKSIYQVMNHCEANIINPSPKSLSQSFDYWIETCVEILHFNRIILTYAQGLLLNIKLHKLEDITKSSLIMLIDNRELLGSVIVECTDSRRAIICYPDARTNTEITLPDIKSILIFCPGVNCFQIDSMVYLTSLTIKQASKLNVTTLETLSSLVTLIHFHVEDLDQEKILPSQLVNILRTGFKRLYSLGMINCKQIDNSVIESIAAKVYLR</sequence>
<evidence type="ECO:0000313" key="3">
    <source>
        <dbReference type="Proteomes" id="UP000015103"/>
    </source>
</evidence>
<organism evidence="2 3">
    <name type="scientific">Rhodnius prolixus</name>
    <name type="common">Triatomid bug</name>
    <dbReference type="NCBI Taxonomy" id="13249"/>
    <lineage>
        <taxon>Eukaryota</taxon>
        <taxon>Metazoa</taxon>
        <taxon>Ecdysozoa</taxon>
        <taxon>Arthropoda</taxon>
        <taxon>Hexapoda</taxon>
        <taxon>Insecta</taxon>
        <taxon>Pterygota</taxon>
        <taxon>Neoptera</taxon>
        <taxon>Paraneoptera</taxon>
        <taxon>Hemiptera</taxon>
        <taxon>Heteroptera</taxon>
        <taxon>Panheteroptera</taxon>
        <taxon>Cimicomorpha</taxon>
        <taxon>Reduviidae</taxon>
        <taxon>Triatominae</taxon>
        <taxon>Rhodnius</taxon>
    </lineage>
</organism>
<dbReference type="InterPro" id="IPR001810">
    <property type="entry name" value="F-box_dom"/>
</dbReference>
<dbReference type="HOGENOM" id="CLU_991482_0_0_1"/>
<reference evidence="2" key="1">
    <citation type="submission" date="2015-05" db="UniProtKB">
        <authorList>
            <consortium name="EnsemblMetazoa"/>
        </authorList>
    </citation>
    <scope>IDENTIFICATION</scope>
</reference>
<evidence type="ECO:0000313" key="2">
    <source>
        <dbReference type="EnsemblMetazoa" id="RPRC007760-PA"/>
    </source>
</evidence>
<dbReference type="EMBL" id="ACPB03010376">
    <property type="status" value="NOT_ANNOTATED_CDS"/>
    <property type="molecule type" value="Genomic_DNA"/>
</dbReference>
<keyword evidence="3" id="KW-1185">Reference proteome</keyword>
<dbReference type="Pfam" id="PF12937">
    <property type="entry name" value="F-box-like"/>
    <property type="match status" value="1"/>
</dbReference>
<protein>
    <submittedName>
        <fullName evidence="2">F-box domain-containing protein</fullName>
    </submittedName>
</protein>
<proteinExistence type="predicted"/>
<dbReference type="AlphaFoldDB" id="T1HUP0"/>
<feature type="domain" description="F-box" evidence="1">
    <location>
        <begin position="9"/>
        <end position="42"/>
    </location>
</feature>
<dbReference type="EnsemblMetazoa" id="RPRC007760-RA">
    <property type="protein sequence ID" value="RPRC007760-PA"/>
    <property type="gene ID" value="RPRC007760"/>
</dbReference>
<dbReference type="SUPFAM" id="SSF81383">
    <property type="entry name" value="F-box domain"/>
    <property type="match status" value="1"/>
</dbReference>
<dbReference type="OMA" id="HCEANII"/>
<dbReference type="VEuPathDB" id="VectorBase:RPRC007760"/>
<evidence type="ECO:0000259" key="1">
    <source>
        <dbReference type="Pfam" id="PF12937"/>
    </source>
</evidence>
<dbReference type="Proteomes" id="UP000015103">
    <property type="component" value="Unassembled WGS sequence"/>
</dbReference>
<dbReference type="InterPro" id="IPR036047">
    <property type="entry name" value="F-box-like_dom_sf"/>
</dbReference>
<name>T1HUP0_RHOPR</name>
<dbReference type="Gene3D" id="1.20.1280.50">
    <property type="match status" value="1"/>
</dbReference>
<accession>T1HUP0</accession>
<dbReference type="InParanoid" id="T1HUP0"/>
<dbReference type="CDD" id="cd09917">
    <property type="entry name" value="F-box_SF"/>
    <property type="match status" value="1"/>
</dbReference>